<feature type="transmembrane region" description="Helical" evidence="2">
    <location>
        <begin position="235"/>
        <end position="256"/>
    </location>
</feature>
<feature type="transmembrane region" description="Helical" evidence="2">
    <location>
        <begin position="176"/>
        <end position="197"/>
    </location>
</feature>
<evidence type="ECO:0000313" key="3">
    <source>
        <dbReference type="EMBL" id="MDZ5010055.1"/>
    </source>
</evidence>
<keyword evidence="2" id="KW-0472">Membrane</keyword>
<evidence type="ECO:0000313" key="4">
    <source>
        <dbReference type="Proteomes" id="UP001292368"/>
    </source>
</evidence>
<comment type="caution">
    <text evidence="3">The sequence shown here is derived from an EMBL/GenBank/DDBJ whole genome shotgun (WGS) entry which is preliminary data.</text>
</comment>
<protein>
    <submittedName>
        <fullName evidence="3">Uncharacterized protein</fullName>
    </submittedName>
</protein>
<feature type="transmembrane region" description="Helical" evidence="2">
    <location>
        <begin position="278"/>
        <end position="297"/>
    </location>
</feature>
<proteinExistence type="predicted"/>
<organism evidence="3 4">
    <name type="scientific">Clostridium perfringens</name>
    <dbReference type="NCBI Taxonomy" id="1502"/>
    <lineage>
        <taxon>Bacteria</taxon>
        <taxon>Bacillati</taxon>
        <taxon>Bacillota</taxon>
        <taxon>Clostridia</taxon>
        <taxon>Eubacteriales</taxon>
        <taxon>Clostridiaceae</taxon>
        <taxon>Clostridium</taxon>
    </lineage>
</organism>
<evidence type="ECO:0000256" key="2">
    <source>
        <dbReference type="SAM" id="Phobius"/>
    </source>
</evidence>
<reference evidence="3" key="1">
    <citation type="submission" date="2019-11" db="EMBL/GenBank/DDBJ databases">
        <title>Characterization of Clostridium perfringens isolates from swine manure treated agricultural soils.</title>
        <authorList>
            <person name="Wushke S.T."/>
        </authorList>
    </citation>
    <scope>NUCLEOTIDE SEQUENCE</scope>
    <source>
        <strain evidence="3">V2</strain>
    </source>
</reference>
<keyword evidence="2" id="KW-1133">Transmembrane helix</keyword>
<dbReference type="Proteomes" id="UP001292368">
    <property type="component" value="Unassembled WGS sequence"/>
</dbReference>
<dbReference type="RefSeq" id="WP_322381966.1">
    <property type="nucleotide sequence ID" value="NZ_WNVJ01000021.1"/>
</dbReference>
<evidence type="ECO:0000256" key="1">
    <source>
        <dbReference type="SAM" id="Coils"/>
    </source>
</evidence>
<feature type="transmembrane region" description="Helical" evidence="2">
    <location>
        <begin position="142"/>
        <end position="164"/>
    </location>
</feature>
<feature type="coiled-coil region" evidence="1">
    <location>
        <begin position="100"/>
        <end position="134"/>
    </location>
</feature>
<dbReference type="AlphaFoldDB" id="A0AAW9IRE0"/>
<accession>A0AAW9IRE0</accession>
<dbReference type="EMBL" id="WNVM01000018">
    <property type="protein sequence ID" value="MDZ5010055.1"/>
    <property type="molecule type" value="Genomic_DNA"/>
</dbReference>
<sequence length="349" mass="40553">MSRVKENSIQRILDNILSGNTDYIDSIIKKDSVQGDIIPYSYIQEYVRNLREESIERLEFNLYDIRDLVSENEENYNKSSENIEKIVECMLMEINRVNDSNRLNNDLKQLERILKEARNQEDEIEQKMKIHAKKIEKMQGDFISILSIFSAVIIAFFGGINLLGNTLTSINGTNKYRLIFIVTLIGIILFNVIYMLLYSIARLTNKSIGVSRKHRACKKCTKSITLGCIANKYPIVFFFNIVSIIILIVDSFLYFVDKYNFITFITKDLWFLSGTKDAIMIIIILSFIITLSLIFMLRKKIESLFECDFKGMKEKIVDDISSKEIEEDKLELDITEALKRANEIFIGKK</sequence>
<keyword evidence="1" id="KW-0175">Coiled coil</keyword>
<name>A0AAW9IRE0_CLOPF</name>
<gene>
    <name evidence="3" type="ORF">GNF77_14190</name>
</gene>
<keyword evidence="2" id="KW-0812">Transmembrane</keyword>